<feature type="domain" description="Response regulatory" evidence="4">
    <location>
        <begin position="72"/>
        <end position="193"/>
    </location>
</feature>
<evidence type="ECO:0000259" key="3">
    <source>
        <dbReference type="PROSITE" id="PS50043"/>
    </source>
</evidence>
<dbReference type="GO" id="GO:0006355">
    <property type="term" value="P:regulation of DNA-templated transcription"/>
    <property type="evidence" value="ECO:0007669"/>
    <property type="project" value="InterPro"/>
</dbReference>
<proteinExistence type="predicted"/>
<dbReference type="SUPFAM" id="SSF52172">
    <property type="entry name" value="CheY-like"/>
    <property type="match status" value="1"/>
</dbReference>
<dbReference type="CDD" id="cd06170">
    <property type="entry name" value="LuxR_C_like"/>
    <property type="match status" value="1"/>
</dbReference>
<dbReference type="InterPro" id="IPR000792">
    <property type="entry name" value="Tscrpt_reg_LuxR_C"/>
</dbReference>
<dbReference type="PANTHER" id="PTHR43214">
    <property type="entry name" value="TWO-COMPONENT RESPONSE REGULATOR"/>
    <property type="match status" value="1"/>
</dbReference>
<accession>A0A1I4Z2U5</accession>
<dbReference type="AlphaFoldDB" id="A0A1I4Z2U5"/>
<evidence type="ECO:0000256" key="2">
    <source>
        <dbReference type="PROSITE-ProRule" id="PRU00169"/>
    </source>
</evidence>
<evidence type="ECO:0000256" key="1">
    <source>
        <dbReference type="ARBA" id="ARBA00023125"/>
    </source>
</evidence>
<comment type="caution">
    <text evidence="2">Lacks conserved residue(s) required for the propagation of feature annotation.</text>
</comment>
<name>A0A1I4Z2U5_9PROT</name>
<dbReference type="Pfam" id="PF00196">
    <property type="entry name" value="GerE"/>
    <property type="match status" value="1"/>
</dbReference>
<keyword evidence="6" id="KW-1185">Reference proteome</keyword>
<dbReference type="SMART" id="SM00421">
    <property type="entry name" value="HTH_LUXR"/>
    <property type="match status" value="1"/>
</dbReference>
<dbReference type="EMBL" id="FOVJ01000001">
    <property type="protein sequence ID" value="SFN44517.1"/>
    <property type="molecule type" value="Genomic_DNA"/>
</dbReference>
<dbReference type="PRINTS" id="PR00038">
    <property type="entry name" value="HTHLUXR"/>
</dbReference>
<dbReference type="SUPFAM" id="SSF46894">
    <property type="entry name" value="C-terminal effector domain of the bipartite response regulators"/>
    <property type="match status" value="1"/>
</dbReference>
<dbReference type="InterPro" id="IPR001789">
    <property type="entry name" value="Sig_transdc_resp-reg_receiver"/>
</dbReference>
<evidence type="ECO:0000313" key="5">
    <source>
        <dbReference type="EMBL" id="SFN44517.1"/>
    </source>
</evidence>
<dbReference type="InterPro" id="IPR011006">
    <property type="entry name" value="CheY-like_superfamily"/>
</dbReference>
<feature type="domain" description="HTH luxR-type" evidence="3">
    <location>
        <begin position="226"/>
        <end position="291"/>
    </location>
</feature>
<gene>
    <name evidence="5" type="ORF">SAMN05216386_0997</name>
</gene>
<sequence>MINALTGRIAELECEIGGIDKGIGLALYSQEISDGNWKDSAEGHPADKQLVAPKSAHPVHGSAMEEEVTKTRLALIDSRPLTRLSISHLLTTLSDDFVIMPYSSIDEFVAGYLERPCNVEMVVFNLGSEHISENHISNGILRLKLELPDLPFVFLSDHDELGEILDAILIGARGYISSDFNPSTVIQSLRLVMEGGAFIPHNALLEITEKTSRLREEGRPNGAKVDPPVLQTLTSRELEVFQLVRRGKSNKIIAYELGMQESTVKVHTRKIMTKLKAINRTHAAFLGSQIADGKAEY</sequence>
<dbReference type="InterPro" id="IPR016032">
    <property type="entry name" value="Sig_transdc_resp-reg_C-effctor"/>
</dbReference>
<dbReference type="PROSITE" id="PS50110">
    <property type="entry name" value="RESPONSE_REGULATORY"/>
    <property type="match status" value="1"/>
</dbReference>
<dbReference type="InterPro" id="IPR039420">
    <property type="entry name" value="WalR-like"/>
</dbReference>
<reference evidence="6" key="1">
    <citation type="submission" date="2016-10" db="EMBL/GenBank/DDBJ databases">
        <authorList>
            <person name="Varghese N."/>
        </authorList>
    </citation>
    <scope>NUCLEOTIDE SEQUENCE [LARGE SCALE GENOMIC DNA]</scope>
    <source>
        <strain evidence="6">Nsp8</strain>
    </source>
</reference>
<evidence type="ECO:0000313" key="6">
    <source>
        <dbReference type="Proteomes" id="UP000183107"/>
    </source>
</evidence>
<evidence type="ECO:0000259" key="4">
    <source>
        <dbReference type="PROSITE" id="PS50110"/>
    </source>
</evidence>
<keyword evidence="1 5" id="KW-0238">DNA-binding</keyword>
<organism evidence="5 6">
    <name type="scientific">Nitrosospira briensis</name>
    <dbReference type="NCBI Taxonomy" id="35799"/>
    <lineage>
        <taxon>Bacteria</taxon>
        <taxon>Pseudomonadati</taxon>
        <taxon>Pseudomonadota</taxon>
        <taxon>Betaproteobacteria</taxon>
        <taxon>Nitrosomonadales</taxon>
        <taxon>Nitrosomonadaceae</taxon>
        <taxon>Nitrosospira</taxon>
    </lineage>
</organism>
<dbReference type="Gene3D" id="3.40.50.2300">
    <property type="match status" value="1"/>
</dbReference>
<dbReference type="GO" id="GO:0003677">
    <property type="term" value="F:DNA binding"/>
    <property type="evidence" value="ECO:0007669"/>
    <property type="project" value="UniProtKB-KW"/>
</dbReference>
<dbReference type="Proteomes" id="UP000183107">
    <property type="component" value="Unassembled WGS sequence"/>
</dbReference>
<dbReference type="PANTHER" id="PTHR43214:SF42">
    <property type="entry name" value="TRANSCRIPTIONAL REGULATORY PROTEIN DESR"/>
    <property type="match status" value="1"/>
</dbReference>
<dbReference type="GO" id="GO:0000160">
    <property type="term" value="P:phosphorelay signal transduction system"/>
    <property type="evidence" value="ECO:0007669"/>
    <property type="project" value="InterPro"/>
</dbReference>
<protein>
    <submittedName>
        <fullName evidence="5">DNA-binding response regulator, NarL/FixJ family, contains REC and HTH domains</fullName>
    </submittedName>
</protein>
<dbReference type="PROSITE" id="PS50043">
    <property type="entry name" value="HTH_LUXR_2"/>
    <property type="match status" value="1"/>
</dbReference>